<evidence type="ECO:0008006" key="4">
    <source>
        <dbReference type="Google" id="ProtNLM"/>
    </source>
</evidence>
<keyword evidence="1" id="KW-0732">Signal</keyword>
<gene>
    <name evidence="2" type="ORF">CDO52_25735</name>
</gene>
<organism evidence="2 3">
    <name type="scientific">Nocardiopsis gilva YIM 90087</name>
    <dbReference type="NCBI Taxonomy" id="1235441"/>
    <lineage>
        <taxon>Bacteria</taxon>
        <taxon>Bacillati</taxon>
        <taxon>Actinomycetota</taxon>
        <taxon>Actinomycetes</taxon>
        <taxon>Streptosporangiales</taxon>
        <taxon>Nocardiopsidaceae</taxon>
        <taxon>Nocardiopsis</taxon>
    </lineage>
</organism>
<name>A0A223SCF5_9ACTN</name>
<protein>
    <recommendedName>
        <fullName evidence="4">DUF320 domain-containing protein</fullName>
    </recommendedName>
</protein>
<proteinExistence type="predicted"/>
<dbReference type="EMBL" id="CP022753">
    <property type="protein sequence ID" value="ASU85753.1"/>
    <property type="molecule type" value="Genomic_DNA"/>
</dbReference>
<dbReference type="AlphaFoldDB" id="A0A223SCF5"/>
<sequence>MLKKSIATGAVIAASAGVLLSAAPAHAVTAGTVVVPGVATGAGSVAAATSGASASAASSTPAAGIVTGVPIVGVVAANG</sequence>
<dbReference type="KEGG" id="ngv:CDO52_25735"/>
<feature type="chain" id="PRO_5011312325" description="DUF320 domain-containing protein" evidence="1">
    <location>
        <begin position="28"/>
        <end position="79"/>
    </location>
</feature>
<evidence type="ECO:0000313" key="3">
    <source>
        <dbReference type="Proteomes" id="UP000215005"/>
    </source>
</evidence>
<accession>A0A223SCF5</accession>
<feature type="signal peptide" evidence="1">
    <location>
        <begin position="1"/>
        <end position="27"/>
    </location>
</feature>
<reference evidence="2 3" key="1">
    <citation type="submission" date="2017-08" db="EMBL/GenBank/DDBJ databases">
        <title>The complete genome sequence of Nocardiopsis gilva YIM 90087.</title>
        <authorList>
            <person name="Yin M."/>
            <person name="Tang S."/>
        </authorList>
    </citation>
    <scope>NUCLEOTIDE SEQUENCE [LARGE SCALE GENOMIC DNA]</scope>
    <source>
        <strain evidence="2 3">YIM 90087</strain>
    </source>
</reference>
<dbReference type="RefSeq" id="WP_017618545.1">
    <property type="nucleotide sequence ID" value="NZ_ANBG01000171.1"/>
</dbReference>
<keyword evidence="3" id="KW-1185">Reference proteome</keyword>
<evidence type="ECO:0000256" key="1">
    <source>
        <dbReference type="SAM" id="SignalP"/>
    </source>
</evidence>
<dbReference type="Proteomes" id="UP000215005">
    <property type="component" value="Chromosome"/>
</dbReference>
<evidence type="ECO:0000313" key="2">
    <source>
        <dbReference type="EMBL" id="ASU85753.1"/>
    </source>
</evidence>